<dbReference type="PANTHER" id="PTHR40086:SF1">
    <property type="entry name" value="CELL CYCLE REGULATOR CCRZ"/>
    <property type="match status" value="1"/>
</dbReference>
<dbReference type="Proteomes" id="UP001058364">
    <property type="component" value="Chromosome"/>
</dbReference>
<keyword evidence="3" id="KW-1185">Reference proteome</keyword>
<accession>A0ABY5TUS7</accession>
<organism evidence="2 3">
    <name type="scientific">Mesomycoplasma molare</name>
    <dbReference type="NCBI Taxonomy" id="171288"/>
    <lineage>
        <taxon>Bacteria</taxon>
        <taxon>Bacillati</taxon>
        <taxon>Mycoplasmatota</taxon>
        <taxon>Mycoplasmoidales</taxon>
        <taxon>Metamycoplasmataceae</taxon>
        <taxon>Mesomycoplasma</taxon>
    </lineage>
</organism>
<feature type="domain" description="Aminoglycoside phosphotransferase" evidence="1">
    <location>
        <begin position="68"/>
        <end position="193"/>
    </location>
</feature>
<dbReference type="Pfam" id="PF01636">
    <property type="entry name" value="APH"/>
    <property type="match status" value="1"/>
</dbReference>
<dbReference type="InterPro" id="IPR052077">
    <property type="entry name" value="CcrZ_PhaseVar_Mediator"/>
</dbReference>
<evidence type="ECO:0000259" key="1">
    <source>
        <dbReference type="Pfam" id="PF01636"/>
    </source>
</evidence>
<dbReference type="RefSeq" id="WP_036450086.1">
    <property type="nucleotide sequence ID" value="NZ_CP103423.1"/>
</dbReference>
<dbReference type="InterPro" id="IPR002575">
    <property type="entry name" value="Aminoglycoside_PTrfase"/>
</dbReference>
<name>A0ABY5TUS7_9BACT</name>
<dbReference type="SUPFAM" id="SSF56112">
    <property type="entry name" value="Protein kinase-like (PK-like)"/>
    <property type="match status" value="1"/>
</dbReference>
<gene>
    <name evidence="2" type="ORF">NX772_01120</name>
</gene>
<dbReference type="EMBL" id="CP103423">
    <property type="protein sequence ID" value="UWD34414.1"/>
    <property type="molecule type" value="Genomic_DNA"/>
</dbReference>
<evidence type="ECO:0000313" key="3">
    <source>
        <dbReference type="Proteomes" id="UP001058364"/>
    </source>
</evidence>
<protein>
    <submittedName>
        <fullName evidence="2">Phosphotransferase</fullName>
    </submittedName>
</protein>
<evidence type="ECO:0000313" key="2">
    <source>
        <dbReference type="EMBL" id="UWD34414.1"/>
    </source>
</evidence>
<reference evidence="2" key="1">
    <citation type="submission" date="2022-08" db="EMBL/GenBank/DDBJ databases">
        <title>Complete genome sequence of Mycoplasma molare type strain H 542.</title>
        <authorList>
            <person name="Spergser J."/>
        </authorList>
    </citation>
    <scope>NUCLEOTIDE SEQUENCE</scope>
    <source>
        <strain evidence="2">H 542</strain>
    </source>
</reference>
<proteinExistence type="predicted"/>
<dbReference type="InterPro" id="IPR011009">
    <property type="entry name" value="Kinase-like_dom_sf"/>
</dbReference>
<dbReference type="Gene3D" id="3.90.1200.10">
    <property type="match status" value="1"/>
</dbReference>
<dbReference type="PANTHER" id="PTHR40086">
    <property type="entry name" value="PHOSPHOTRANSFERASE YTMP-RELATED"/>
    <property type="match status" value="1"/>
</dbReference>
<sequence>MKKIIKNGYTNVSYKKDNFFFQEKKYNQFNHKIDYSILKSLDFIPELIDNSKESISYEWIENKGFEINDENLIKIADIMKKIHKSKLNFPNSNHAARIKKYREVLKEKSIKIPVLEEYYKKINLILRNMKKDTPLHNDLWTNNILVDKNNKIWIIDWEYASKGDKHFDLAYFIESCRLSDEQETTFLNAYDDYDYEYVLQHRILVLYLIILWINAQDVKPFDDKEFFIKIKEVSDILDNRKNEWKNKTS</sequence>